<dbReference type="SUPFAM" id="SSF48371">
    <property type="entry name" value="ARM repeat"/>
    <property type="match status" value="2"/>
</dbReference>
<dbReference type="InterPro" id="IPR011989">
    <property type="entry name" value="ARM-like"/>
</dbReference>
<organism evidence="1 2">
    <name type="scientific">Woeseia oceani</name>
    <dbReference type="NCBI Taxonomy" id="1548547"/>
    <lineage>
        <taxon>Bacteria</taxon>
        <taxon>Pseudomonadati</taxon>
        <taxon>Pseudomonadota</taxon>
        <taxon>Gammaproteobacteria</taxon>
        <taxon>Woeseiales</taxon>
        <taxon>Woeseiaceae</taxon>
        <taxon>Woeseia</taxon>
    </lineage>
</organism>
<dbReference type="EMBL" id="CP016268">
    <property type="protein sequence ID" value="ANO50453.1"/>
    <property type="molecule type" value="Genomic_DNA"/>
</dbReference>
<dbReference type="STRING" id="1548547.BA177_03830"/>
<accession>A0A193LD97</accession>
<reference evidence="1 2" key="1">
    <citation type="submission" date="2016-06" db="EMBL/GenBank/DDBJ databases">
        <title>Complete genome sequence of a deep-branching marine Gamma Proteobacterium Woeseia oceani type strain XK5.</title>
        <authorList>
            <person name="Mu D."/>
            <person name="Du Z."/>
        </authorList>
    </citation>
    <scope>NUCLEOTIDE SEQUENCE [LARGE SCALE GENOMIC DNA]</scope>
    <source>
        <strain evidence="1 2">XK5</strain>
    </source>
</reference>
<dbReference type="OrthoDB" id="9797162at2"/>
<dbReference type="KEGG" id="woc:BA177_03830"/>
<evidence type="ECO:0000313" key="2">
    <source>
        <dbReference type="Proteomes" id="UP000092695"/>
    </source>
</evidence>
<keyword evidence="2" id="KW-1185">Reference proteome</keyword>
<name>A0A193LD97_9GAMM</name>
<proteinExistence type="predicted"/>
<sequence length="283" mass="31143">MLVTLQGSCISDGGSRSVDLDVTQEQKAADVVRQKSIEILRDALDSDGFWISMHAAEALILAGQQDRVRASLEPRLLSETDDRKRCGLARELIRAGDNSAMSVLEGVLRKKDTYAHVHAMESLYKVGQISPGDAYQQATQQDLNHGLRIWASATLARRGDEGALAIISAYLDHQDPMARSLAGYVLGQLGDRSAIDKIRRNHLNAEEPIQRFFNVAALVYLDDSALHAELQDYLLHADAGIRALAANLLAETRLDSYDAVLHSNLEDSDPDVRVRSADAILRF</sequence>
<dbReference type="InterPro" id="IPR016024">
    <property type="entry name" value="ARM-type_fold"/>
</dbReference>
<evidence type="ECO:0000313" key="1">
    <source>
        <dbReference type="EMBL" id="ANO50453.1"/>
    </source>
</evidence>
<evidence type="ECO:0008006" key="3">
    <source>
        <dbReference type="Google" id="ProtNLM"/>
    </source>
</evidence>
<dbReference type="Gene3D" id="1.25.10.10">
    <property type="entry name" value="Leucine-rich Repeat Variant"/>
    <property type="match status" value="2"/>
</dbReference>
<dbReference type="AlphaFoldDB" id="A0A193LD97"/>
<protein>
    <recommendedName>
        <fullName evidence="3">HEAT repeat domain-containing protein</fullName>
    </recommendedName>
</protein>
<gene>
    <name evidence="1" type="ORF">BA177_03830</name>
</gene>
<dbReference type="Proteomes" id="UP000092695">
    <property type="component" value="Chromosome"/>
</dbReference>